<dbReference type="EMBL" id="CP021922">
    <property type="protein sequence ID" value="ASC06486.1"/>
    <property type="molecule type" value="Genomic_DNA"/>
</dbReference>
<organism evidence="1 2">
    <name type="scientific">Acetobacter pasteurianus subsp. pasteurianus</name>
    <dbReference type="NCBI Taxonomy" id="481145"/>
    <lineage>
        <taxon>Bacteria</taxon>
        <taxon>Pseudomonadati</taxon>
        <taxon>Pseudomonadota</taxon>
        <taxon>Alphaproteobacteria</taxon>
        <taxon>Acetobacterales</taxon>
        <taxon>Acetobacteraceae</taxon>
        <taxon>Acetobacter</taxon>
    </lineage>
</organism>
<name>A0AAC9X1Q0_ACEPA</name>
<dbReference type="Proteomes" id="UP000196816">
    <property type="component" value="Chromosome"/>
</dbReference>
<evidence type="ECO:0000313" key="1">
    <source>
        <dbReference type="EMBL" id="ASC06486.1"/>
    </source>
</evidence>
<proteinExistence type="predicted"/>
<dbReference type="AlphaFoldDB" id="A0AAC9X1Q0"/>
<sequence>MTVQMKETMTYHLVCIGMYTSKKVFQIHGMDAEKRGVLSWRLSRHQMIGFFEKLLPTMISIEACGASHH</sequence>
<gene>
    <name evidence="1" type="ORF">S101468_02264</name>
</gene>
<protein>
    <submittedName>
        <fullName evidence="1">Transposase y4pF/y4sB</fullName>
    </submittedName>
</protein>
<reference evidence="1 2" key="1">
    <citation type="submission" date="2017-06" db="EMBL/GenBank/DDBJ databases">
        <title>Genome sequence of Acetobacter pasteurianus subsp. pasteurianus strain SRCM101468.</title>
        <authorList>
            <person name="Cho S.H."/>
        </authorList>
    </citation>
    <scope>NUCLEOTIDE SEQUENCE [LARGE SCALE GENOMIC DNA]</scope>
    <source>
        <strain evidence="1 2">SRCM101468</strain>
    </source>
</reference>
<accession>A0AAC9X1Q0</accession>
<evidence type="ECO:0000313" key="2">
    <source>
        <dbReference type="Proteomes" id="UP000196816"/>
    </source>
</evidence>